<comment type="caution">
    <text evidence="3">The sequence shown here is derived from an EMBL/GenBank/DDBJ whole genome shotgun (WGS) entry which is preliminary data.</text>
</comment>
<accession>A0A9D1Q4M8</accession>
<dbReference type="PANTHER" id="PTHR30486">
    <property type="entry name" value="TWITCHING MOTILITY PROTEIN PILT"/>
    <property type="match status" value="1"/>
</dbReference>
<evidence type="ECO:0000256" key="1">
    <source>
        <dbReference type="ARBA" id="ARBA00006611"/>
    </source>
</evidence>
<sequence>MIVLHNLLQFANEQQASDLHLSPNRPAFIRKNGDLLSITQKPLQKEVLEAILMPLLSSAEKEYFQKHLSIDFAYTLTTLPQNIRVRAHYFHSLQGITAVFRLIPSAVTTLQTIHAPPILQSLTIQKRGLILVTGATGSGKSTTLAAMIHHINQTSAKHIITIEDPIERVFQSEKSLIEQRELYEHTRGFHQALKDALRADPDIIFIGELRDQESVHLALQAAETGHLVLATLHTNSAAKTVDRLLSFFPSDRLLEVRTQLAETLLAVIAQQLITIEQKRYALFEIMTVNSAISNLIKENQISQIPSTIQTSKQFGMQTFQQHLEFLQKTGILSDLLAEKAQNLLNPEIYS</sequence>
<dbReference type="InterPro" id="IPR001482">
    <property type="entry name" value="T2SS/T4SS_dom"/>
</dbReference>
<organism evidence="3 4">
    <name type="scientific">Candidatus Ignatzschineria merdigallinarum</name>
    <dbReference type="NCBI Taxonomy" id="2838621"/>
    <lineage>
        <taxon>Bacteria</taxon>
        <taxon>Pseudomonadati</taxon>
        <taxon>Pseudomonadota</taxon>
        <taxon>Gammaproteobacteria</taxon>
        <taxon>Cardiobacteriales</taxon>
        <taxon>Ignatzschineriaceae</taxon>
        <taxon>Ignatzschineria</taxon>
    </lineage>
</organism>
<dbReference type="Proteomes" id="UP000823934">
    <property type="component" value="Unassembled WGS sequence"/>
</dbReference>
<dbReference type="SMART" id="SM00382">
    <property type="entry name" value="AAA"/>
    <property type="match status" value="1"/>
</dbReference>
<comment type="similarity">
    <text evidence="1">Belongs to the GSP E family.</text>
</comment>
<evidence type="ECO:0000313" key="3">
    <source>
        <dbReference type="EMBL" id="HIW05833.1"/>
    </source>
</evidence>
<dbReference type="AlphaFoldDB" id="A0A9D1Q4M8"/>
<proteinExistence type="inferred from homology"/>
<evidence type="ECO:0000259" key="2">
    <source>
        <dbReference type="SMART" id="SM00382"/>
    </source>
</evidence>
<dbReference type="Pfam" id="PF00437">
    <property type="entry name" value="T2SSE"/>
    <property type="match status" value="1"/>
</dbReference>
<dbReference type="InterPro" id="IPR050921">
    <property type="entry name" value="T4SS_GSP_E_ATPase"/>
</dbReference>
<reference evidence="3" key="1">
    <citation type="journal article" date="2021" name="PeerJ">
        <title>Extensive microbial diversity within the chicken gut microbiome revealed by metagenomics and culture.</title>
        <authorList>
            <person name="Gilroy R."/>
            <person name="Ravi A."/>
            <person name="Getino M."/>
            <person name="Pursley I."/>
            <person name="Horton D.L."/>
            <person name="Alikhan N.F."/>
            <person name="Baker D."/>
            <person name="Gharbi K."/>
            <person name="Hall N."/>
            <person name="Watson M."/>
            <person name="Adriaenssens E.M."/>
            <person name="Foster-Nyarko E."/>
            <person name="Jarju S."/>
            <person name="Secka A."/>
            <person name="Antonio M."/>
            <person name="Oren A."/>
            <person name="Chaudhuri R.R."/>
            <person name="La Ragione R."/>
            <person name="Hildebrand F."/>
            <person name="Pallen M.J."/>
        </authorList>
    </citation>
    <scope>NUCLEOTIDE SEQUENCE</scope>
    <source>
        <strain evidence="3">CHK160-9182</strain>
    </source>
</reference>
<dbReference type="InterPro" id="IPR027417">
    <property type="entry name" value="P-loop_NTPase"/>
</dbReference>
<dbReference type="SUPFAM" id="SSF52540">
    <property type="entry name" value="P-loop containing nucleoside triphosphate hydrolases"/>
    <property type="match status" value="1"/>
</dbReference>
<dbReference type="InterPro" id="IPR003593">
    <property type="entry name" value="AAA+_ATPase"/>
</dbReference>
<name>A0A9D1Q4M8_9GAMM</name>
<dbReference type="Gene3D" id="3.40.50.300">
    <property type="entry name" value="P-loop containing nucleotide triphosphate hydrolases"/>
    <property type="match status" value="1"/>
</dbReference>
<dbReference type="Gene3D" id="3.30.450.90">
    <property type="match status" value="1"/>
</dbReference>
<evidence type="ECO:0000313" key="4">
    <source>
        <dbReference type="Proteomes" id="UP000823934"/>
    </source>
</evidence>
<feature type="domain" description="AAA+ ATPase" evidence="2">
    <location>
        <begin position="126"/>
        <end position="260"/>
    </location>
</feature>
<dbReference type="GO" id="GO:0016887">
    <property type="term" value="F:ATP hydrolysis activity"/>
    <property type="evidence" value="ECO:0007669"/>
    <property type="project" value="InterPro"/>
</dbReference>
<dbReference type="GO" id="GO:0005524">
    <property type="term" value="F:ATP binding"/>
    <property type="evidence" value="ECO:0007669"/>
    <property type="project" value="InterPro"/>
</dbReference>
<dbReference type="PANTHER" id="PTHR30486:SF6">
    <property type="entry name" value="TYPE IV PILUS RETRACTATION ATPASE PILT"/>
    <property type="match status" value="1"/>
</dbReference>
<gene>
    <name evidence="3" type="ORF">H9889_00685</name>
</gene>
<dbReference type="NCBIfam" id="TIGR01420">
    <property type="entry name" value="pilT_fam"/>
    <property type="match status" value="1"/>
</dbReference>
<protein>
    <submittedName>
        <fullName evidence="3">PilT/PilU family type 4a pilus ATPase</fullName>
    </submittedName>
</protein>
<reference evidence="3" key="2">
    <citation type="submission" date="2021-04" db="EMBL/GenBank/DDBJ databases">
        <authorList>
            <person name="Gilroy R."/>
        </authorList>
    </citation>
    <scope>NUCLEOTIDE SEQUENCE</scope>
    <source>
        <strain evidence="3">CHK160-9182</strain>
    </source>
</reference>
<dbReference type="CDD" id="cd01131">
    <property type="entry name" value="PilT"/>
    <property type="match status" value="1"/>
</dbReference>
<dbReference type="InterPro" id="IPR006321">
    <property type="entry name" value="PilT/PilU"/>
</dbReference>
<dbReference type="EMBL" id="DXHP01000014">
    <property type="protein sequence ID" value="HIW05833.1"/>
    <property type="molecule type" value="Genomic_DNA"/>
</dbReference>